<dbReference type="WBParaSite" id="PS1159_v2.g4408.t1">
    <property type="protein sequence ID" value="PS1159_v2.g4408.t1"/>
    <property type="gene ID" value="PS1159_v2.g4408"/>
</dbReference>
<organism evidence="1 2">
    <name type="scientific">Panagrolaimus sp. PS1159</name>
    <dbReference type="NCBI Taxonomy" id="55785"/>
    <lineage>
        <taxon>Eukaryota</taxon>
        <taxon>Metazoa</taxon>
        <taxon>Ecdysozoa</taxon>
        <taxon>Nematoda</taxon>
        <taxon>Chromadorea</taxon>
        <taxon>Rhabditida</taxon>
        <taxon>Tylenchina</taxon>
        <taxon>Panagrolaimomorpha</taxon>
        <taxon>Panagrolaimoidea</taxon>
        <taxon>Panagrolaimidae</taxon>
        <taxon>Panagrolaimus</taxon>
    </lineage>
</organism>
<sequence>TYAASINNGSKAAANQKMVVTITGSTTLDLTFNRKTNSANIAYMDKVIHGLPNTTACLKRRTSKNDNGFLKVVYTLNGSCYDSQGLAQYLAANGLSCSIKITSTVPQN</sequence>
<name>A0AC35GE32_9BILA</name>
<protein>
    <submittedName>
        <fullName evidence="2">Uncharacterized protein</fullName>
    </submittedName>
</protein>
<evidence type="ECO:0000313" key="2">
    <source>
        <dbReference type="WBParaSite" id="PS1159_v2.g4408.t1"/>
    </source>
</evidence>
<dbReference type="Proteomes" id="UP000887580">
    <property type="component" value="Unplaced"/>
</dbReference>
<proteinExistence type="predicted"/>
<reference evidence="2" key="1">
    <citation type="submission" date="2022-11" db="UniProtKB">
        <authorList>
            <consortium name="WormBaseParasite"/>
        </authorList>
    </citation>
    <scope>IDENTIFICATION</scope>
</reference>
<accession>A0AC35GE32</accession>
<evidence type="ECO:0000313" key="1">
    <source>
        <dbReference type="Proteomes" id="UP000887580"/>
    </source>
</evidence>